<keyword evidence="4 7" id="KW-0812">Transmembrane</keyword>
<sequence>MEEMEVIDIRELFFVVKKRMGIIFLITIISIITSALVSVYVLEPVYETYTTMMVGKTKSQESLLEYSDVLLSQKLVKTYGEIAKSKSVLKVVKDDLKLEIGLDELKEQISVNSVKDTEIIMIKVQNTDPKMARNIANHTARIFKRQVIQIMKVDNVQIIDKAEIPEEPIKPRKTMNVAIAGVLGLMVSFGLVFLLEYLDNTIKNPEDVEKHLGLPVIGTIPQMDNMNKKKIKKEVALNERFSNS</sequence>
<proteinExistence type="inferred from homology"/>
<dbReference type="GO" id="GO:0005886">
    <property type="term" value="C:plasma membrane"/>
    <property type="evidence" value="ECO:0007669"/>
    <property type="project" value="UniProtKB-SubCell"/>
</dbReference>
<dbReference type="InterPro" id="IPR032807">
    <property type="entry name" value="GNVR"/>
</dbReference>
<evidence type="ECO:0000259" key="9">
    <source>
        <dbReference type="Pfam" id="PF13807"/>
    </source>
</evidence>
<dbReference type="Proteomes" id="UP000216024">
    <property type="component" value="Unassembled WGS sequence"/>
</dbReference>
<dbReference type="AlphaFoldDB" id="A0A267MKU2"/>
<gene>
    <name evidence="10" type="ORF">CCE28_11125</name>
</gene>
<reference evidence="10 11" key="1">
    <citation type="submission" date="2017-06" db="EMBL/GenBank/DDBJ databases">
        <title>Draft genome sequence of anaerobic fermentative bacterium Anaeromicrobium sediminis DY2726D isolated from West Pacific Ocean sediments.</title>
        <authorList>
            <person name="Zeng X."/>
        </authorList>
    </citation>
    <scope>NUCLEOTIDE SEQUENCE [LARGE SCALE GENOMIC DNA]</scope>
    <source>
        <strain evidence="10 11">DY2726D</strain>
    </source>
</reference>
<evidence type="ECO:0000256" key="7">
    <source>
        <dbReference type="SAM" id="Phobius"/>
    </source>
</evidence>
<dbReference type="EMBL" id="NIBG01000008">
    <property type="protein sequence ID" value="PAB59400.1"/>
    <property type="molecule type" value="Genomic_DNA"/>
</dbReference>
<evidence type="ECO:0000313" key="11">
    <source>
        <dbReference type="Proteomes" id="UP000216024"/>
    </source>
</evidence>
<evidence type="ECO:0000256" key="5">
    <source>
        <dbReference type="ARBA" id="ARBA00022989"/>
    </source>
</evidence>
<comment type="subcellular location">
    <subcellularLocation>
        <location evidence="1">Cell membrane</location>
        <topology evidence="1">Multi-pass membrane protein</topology>
    </subcellularLocation>
</comment>
<dbReference type="Pfam" id="PF13807">
    <property type="entry name" value="GNVR"/>
    <property type="match status" value="1"/>
</dbReference>
<dbReference type="Pfam" id="PF02706">
    <property type="entry name" value="Wzz"/>
    <property type="match status" value="1"/>
</dbReference>
<evidence type="ECO:0000256" key="1">
    <source>
        <dbReference type="ARBA" id="ARBA00004651"/>
    </source>
</evidence>
<comment type="caution">
    <text evidence="10">The sequence shown here is derived from an EMBL/GenBank/DDBJ whole genome shotgun (WGS) entry which is preliminary data.</text>
</comment>
<evidence type="ECO:0000256" key="3">
    <source>
        <dbReference type="ARBA" id="ARBA00022475"/>
    </source>
</evidence>
<evidence type="ECO:0000256" key="4">
    <source>
        <dbReference type="ARBA" id="ARBA00022692"/>
    </source>
</evidence>
<dbReference type="PANTHER" id="PTHR32309:SF13">
    <property type="entry name" value="FERRIC ENTEROBACTIN TRANSPORT PROTEIN FEPE"/>
    <property type="match status" value="1"/>
</dbReference>
<feature type="transmembrane region" description="Helical" evidence="7">
    <location>
        <begin position="175"/>
        <end position="195"/>
    </location>
</feature>
<evidence type="ECO:0000256" key="6">
    <source>
        <dbReference type="ARBA" id="ARBA00023136"/>
    </source>
</evidence>
<evidence type="ECO:0000259" key="8">
    <source>
        <dbReference type="Pfam" id="PF02706"/>
    </source>
</evidence>
<dbReference type="Gene3D" id="3.40.50.300">
    <property type="entry name" value="P-loop containing nucleotide triphosphate hydrolases"/>
    <property type="match status" value="1"/>
</dbReference>
<keyword evidence="5 7" id="KW-1133">Transmembrane helix</keyword>
<comment type="similarity">
    <text evidence="2">Belongs to the CpsC/CapA family.</text>
</comment>
<protein>
    <submittedName>
        <fullName evidence="10">Chain-length determining protein</fullName>
    </submittedName>
</protein>
<feature type="domain" description="Tyrosine-protein kinase G-rich" evidence="9">
    <location>
        <begin position="145"/>
        <end position="194"/>
    </location>
</feature>
<organism evidence="10 11">
    <name type="scientific">Anaeromicrobium sediminis</name>
    <dbReference type="NCBI Taxonomy" id="1478221"/>
    <lineage>
        <taxon>Bacteria</taxon>
        <taxon>Bacillati</taxon>
        <taxon>Bacillota</taxon>
        <taxon>Clostridia</taxon>
        <taxon>Peptostreptococcales</taxon>
        <taxon>Thermotaleaceae</taxon>
        <taxon>Anaeromicrobium</taxon>
    </lineage>
</organism>
<dbReference type="PANTHER" id="PTHR32309">
    <property type="entry name" value="TYROSINE-PROTEIN KINASE"/>
    <property type="match status" value="1"/>
</dbReference>
<feature type="domain" description="Polysaccharide chain length determinant N-terminal" evidence="8">
    <location>
        <begin position="7"/>
        <end position="96"/>
    </location>
</feature>
<keyword evidence="3" id="KW-1003">Cell membrane</keyword>
<dbReference type="InterPro" id="IPR050445">
    <property type="entry name" value="Bact_polysacc_biosynth/exp"/>
</dbReference>
<dbReference type="OrthoDB" id="2360475at2"/>
<evidence type="ECO:0000313" key="10">
    <source>
        <dbReference type="EMBL" id="PAB59400.1"/>
    </source>
</evidence>
<dbReference type="GO" id="GO:0004713">
    <property type="term" value="F:protein tyrosine kinase activity"/>
    <property type="evidence" value="ECO:0007669"/>
    <property type="project" value="TreeGrafter"/>
</dbReference>
<dbReference type="InterPro" id="IPR027417">
    <property type="entry name" value="P-loop_NTPase"/>
</dbReference>
<keyword evidence="11" id="KW-1185">Reference proteome</keyword>
<dbReference type="InterPro" id="IPR003856">
    <property type="entry name" value="LPS_length_determ_N"/>
</dbReference>
<evidence type="ECO:0000256" key="2">
    <source>
        <dbReference type="ARBA" id="ARBA00006683"/>
    </source>
</evidence>
<name>A0A267MKU2_9FIRM</name>
<accession>A0A267MKU2</accession>
<keyword evidence="6 7" id="KW-0472">Membrane</keyword>
<feature type="transmembrane region" description="Helical" evidence="7">
    <location>
        <begin position="21"/>
        <end position="42"/>
    </location>
</feature>